<comment type="caution">
    <text evidence="1">The sequence shown here is derived from an EMBL/GenBank/DDBJ whole genome shotgun (WGS) entry which is preliminary data.</text>
</comment>
<evidence type="ECO:0000313" key="1">
    <source>
        <dbReference type="EMBL" id="MDB8016686.1"/>
    </source>
</evidence>
<gene>
    <name evidence="1" type="ORF">PNE45_01375</name>
</gene>
<proteinExistence type="predicted"/>
<evidence type="ECO:0000313" key="2">
    <source>
        <dbReference type="Proteomes" id="UP001212823"/>
    </source>
</evidence>
<name>A0AAP3Q035_9FIRM</name>
<dbReference type="Proteomes" id="UP001212823">
    <property type="component" value="Unassembled WGS sequence"/>
</dbReference>
<protein>
    <submittedName>
        <fullName evidence="1">Uncharacterized protein</fullName>
    </submittedName>
</protein>
<dbReference type="EMBL" id="JAQLYE010000002">
    <property type="protein sequence ID" value="MDB8016686.1"/>
    <property type="molecule type" value="Genomic_DNA"/>
</dbReference>
<accession>A0AAP3Q035</accession>
<sequence>MSIDDRNRRVKVCKMKREDELLKELTDMIKETKKGQLKWKLTCKTTEYNDEAVKPTVTEDGITWTVDECYVSYECTYKGSDFVMITYEMIHTAGDKRQTTNLVFLPPLGIRYFDISTLLPYSVPASNILTYEIHTLWLLLLEMYKNDNTSVELDASAGELIIEE</sequence>
<dbReference type="AlphaFoldDB" id="A0AAP3Q035"/>
<reference evidence="1" key="1">
    <citation type="submission" date="2023-01" db="EMBL/GenBank/DDBJ databases">
        <title>Human gut microbiome strain richness.</title>
        <authorList>
            <person name="Chen-Liaw A."/>
        </authorList>
    </citation>
    <scope>NUCLEOTIDE SEQUENCE</scope>
    <source>
        <strain evidence="1">1001283st1_D2_1001283B150209_150212</strain>
    </source>
</reference>
<dbReference type="RefSeq" id="WP_306753422.1">
    <property type="nucleotide sequence ID" value="NZ_JADPAO010000002.1"/>
</dbReference>
<organism evidence="1 2">
    <name type="scientific">Agathobacter rectalis</name>
    <dbReference type="NCBI Taxonomy" id="39491"/>
    <lineage>
        <taxon>Bacteria</taxon>
        <taxon>Bacillati</taxon>
        <taxon>Bacillota</taxon>
        <taxon>Clostridia</taxon>
        <taxon>Lachnospirales</taxon>
        <taxon>Lachnospiraceae</taxon>
        <taxon>Agathobacter</taxon>
    </lineage>
</organism>